<dbReference type="PANTHER" id="PTHR34202">
    <property type="entry name" value="UPF0548 PROTEIN"/>
    <property type="match status" value="1"/>
</dbReference>
<evidence type="ECO:0000256" key="1">
    <source>
        <dbReference type="SAM" id="MobiDB-lite"/>
    </source>
</evidence>
<evidence type="ECO:0000259" key="2">
    <source>
        <dbReference type="Pfam" id="PF09348"/>
    </source>
</evidence>
<evidence type="ECO:0000313" key="4">
    <source>
        <dbReference type="Proteomes" id="UP000234498"/>
    </source>
</evidence>
<sequence>MNHLEFHLDLGPAAHFPLARESVFSWALQDLAGVVVRPSRRVVEGQIVALRLNPGWPASPRRLRGRDLLVPVGSCVVTRAIDADDRAGFTYRTLPGHLEDGEETFLVSIGTDGRLAVTITADSVPAHPLLRLGAPATVAAQEIKARRYAEGLKRQLSAAGSRRHGRALASASAISSPASSPTPRTCTTRPSPNPRAGGHGESTSPGAVRISCCSAPPRRPPPRRMERPAVSTSGSRRRPKSN</sequence>
<dbReference type="Proteomes" id="UP000234498">
    <property type="component" value="Unassembled WGS sequence"/>
</dbReference>
<dbReference type="PANTHER" id="PTHR34202:SF1">
    <property type="entry name" value="UPF0548 PROTEIN"/>
    <property type="match status" value="1"/>
</dbReference>
<reference evidence="3 4" key="1">
    <citation type="submission" date="2017-03" db="EMBL/GenBank/DDBJ databases">
        <authorList>
            <person name="Afonso C.L."/>
            <person name="Miller P.J."/>
            <person name="Scott M.A."/>
            <person name="Spackman E."/>
            <person name="Goraichik I."/>
            <person name="Dimitrov K.M."/>
            <person name="Suarez D.L."/>
            <person name="Swayne D.E."/>
        </authorList>
    </citation>
    <scope>NUCLEOTIDE SEQUENCE [LARGE SCALE GENOMIC DNA]</scope>
    <source>
        <strain evidence="3 4">Mu101</strain>
    </source>
</reference>
<dbReference type="EMBL" id="FXZA01000015">
    <property type="protein sequence ID" value="SMX87720.1"/>
    <property type="molecule type" value="Genomic_DNA"/>
</dbReference>
<gene>
    <name evidence="3" type="ORF">BLIN101_02388</name>
</gene>
<evidence type="ECO:0000313" key="3">
    <source>
        <dbReference type="EMBL" id="SMX87720.1"/>
    </source>
</evidence>
<feature type="compositionally biased region" description="Low complexity" evidence="1">
    <location>
        <begin position="167"/>
        <end position="190"/>
    </location>
</feature>
<dbReference type="RefSeq" id="WP_101595824.1">
    <property type="nucleotide sequence ID" value="NZ_CP026734.1"/>
</dbReference>
<protein>
    <submittedName>
        <fullName evidence="3">Uncharacterized protein, UPF0548 family</fullName>
    </submittedName>
</protein>
<accession>A0A2H1JJT0</accession>
<dbReference type="OrthoDB" id="9797603at2"/>
<name>A0A2H1JJT0_BRELN</name>
<dbReference type="Pfam" id="PF09348">
    <property type="entry name" value="DUF1990"/>
    <property type="match status" value="1"/>
</dbReference>
<feature type="domain" description="DUF1990" evidence="2">
    <location>
        <begin position="3"/>
        <end position="149"/>
    </location>
</feature>
<proteinExistence type="predicted"/>
<feature type="region of interest" description="Disordered" evidence="1">
    <location>
        <begin position="156"/>
        <end position="242"/>
    </location>
</feature>
<dbReference type="InterPro" id="IPR018960">
    <property type="entry name" value="DUF1990"/>
</dbReference>
<dbReference type="GeneID" id="303220075"/>
<dbReference type="AlphaFoldDB" id="A0A2H1JJT0"/>
<organism evidence="3 4">
    <name type="scientific">Brevibacterium linens</name>
    <dbReference type="NCBI Taxonomy" id="1703"/>
    <lineage>
        <taxon>Bacteria</taxon>
        <taxon>Bacillati</taxon>
        <taxon>Actinomycetota</taxon>
        <taxon>Actinomycetes</taxon>
        <taxon>Micrococcales</taxon>
        <taxon>Brevibacteriaceae</taxon>
        <taxon>Brevibacterium</taxon>
    </lineage>
</organism>